<protein>
    <submittedName>
        <fullName evidence="2">Transposase</fullName>
    </submittedName>
</protein>
<name>A0A077PEV0_XENBV</name>
<evidence type="ECO:0000313" key="3">
    <source>
        <dbReference type="Proteomes" id="UP000028500"/>
    </source>
</evidence>
<dbReference type="InterPro" id="IPR025668">
    <property type="entry name" value="Tnp_DDE_dom"/>
</dbReference>
<keyword evidence="3" id="KW-1185">Reference proteome</keyword>
<sequence length="314" mass="36073">MPEARSKFLLKKTKSWRSSGMVNLEELYCCVDDFCQKFIPLWHQQLIENGLRKRHREASLSLSEVMMILILFHMSHYRDFKTFYIKHVKQYLTADFPKLVSYTRILTLKKRALIPLCAFLSSRKAKTQGIAFIDSTKIAVSHNLRIPRHRVFEGVAQRGKTSTGWFYGFKLHLVINDCGELLAVKLTAGNKDDSHPVKALAKGLTGCLYGDKGYLSQVLCDELKAEGVTLITHVRSNMKAKALPLWDRLMLRRRFLIETVIDQLKNISQIEHSRHRSQLGFLLEIAAGLVAYTFQPKKPSLNLRDNDIAILKRS</sequence>
<dbReference type="Proteomes" id="UP000028500">
    <property type="component" value="Unassembled WGS sequence"/>
</dbReference>
<evidence type="ECO:0000259" key="1">
    <source>
        <dbReference type="Pfam" id="PF13612"/>
    </source>
</evidence>
<proteinExistence type="predicted"/>
<dbReference type="EMBL" id="CBSY010000106">
    <property type="protein sequence ID" value="CDH19211.1"/>
    <property type="molecule type" value="Genomic_DNA"/>
</dbReference>
<organism evidence="2 3">
    <name type="scientific">Xenorhabdus bovienii str. kraussei Quebec</name>
    <dbReference type="NCBI Taxonomy" id="1398203"/>
    <lineage>
        <taxon>Bacteria</taxon>
        <taxon>Pseudomonadati</taxon>
        <taxon>Pseudomonadota</taxon>
        <taxon>Gammaproteobacteria</taxon>
        <taxon>Enterobacterales</taxon>
        <taxon>Morganellaceae</taxon>
        <taxon>Xenorhabdus</taxon>
    </lineage>
</organism>
<gene>
    <name evidence="2" type="ORF">XBKQ1_1940005</name>
</gene>
<evidence type="ECO:0000313" key="2">
    <source>
        <dbReference type="EMBL" id="CDH19211.1"/>
    </source>
</evidence>
<dbReference type="NCBIfam" id="NF033520">
    <property type="entry name" value="transpos_IS982"/>
    <property type="match status" value="1"/>
</dbReference>
<dbReference type="HOGENOM" id="CLU_073308_1_0_6"/>
<dbReference type="Pfam" id="PF13612">
    <property type="entry name" value="DDE_Tnp_1_3"/>
    <property type="match status" value="1"/>
</dbReference>
<accession>A0A077PEV0</accession>
<dbReference type="AlphaFoldDB" id="A0A077PEV0"/>
<feature type="domain" description="Transposase DDE" evidence="1">
    <location>
        <begin position="124"/>
        <end position="278"/>
    </location>
</feature>
<comment type="caution">
    <text evidence="2">The sequence shown here is derived from an EMBL/GenBank/DDBJ whole genome shotgun (WGS) entry which is preliminary data.</text>
</comment>
<reference evidence="2" key="1">
    <citation type="submission" date="2013-07" db="EMBL/GenBank/DDBJ databases">
        <title>Sub-species coevolution in mutualistic symbiosis.</title>
        <authorList>
            <person name="Murfin K."/>
            <person name="Klassen J."/>
            <person name="Lee M."/>
            <person name="Forst S."/>
            <person name="Stock P."/>
            <person name="Goodrich-Blair H."/>
        </authorList>
    </citation>
    <scope>NUCLEOTIDE SEQUENCE [LARGE SCALE GENOMIC DNA]</scope>
    <source>
        <strain evidence="2">Kraussei Quebec</strain>
    </source>
</reference>